<dbReference type="EMBL" id="BAABBQ010000001">
    <property type="protein sequence ID" value="GAA4019165.1"/>
    <property type="molecule type" value="Genomic_DNA"/>
</dbReference>
<sequence length="334" mass="37888">MGDARKAPFDRLLQLVRGLSETTDGLTLDEIAEVLGQGRRSAERARDVIALNFDLDEIVDGPRKRFRIVDGLRRHYTRPSAEELAALRAEVDAMRSGGSLRFQQLQSLLSKVQASFDDRERRRIEPDLEELLKHLRAFSGPGPVAMVAPEVTRAALDAIMSGQCLEFDYQTLEADAPRWRRIACAGLLNGPVSYAVGFMPGRDGAAVYRLDRMSNARVSDELAALPEDFELDDWLADGFGIWREEPRDIVLRVFAESAARARQWRFHPRQRIEEQADGALLISFRTGGLREIADHLFQWAGQIEIVAPEELQDVMEDRLELAWSIMRRDDDEEE</sequence>
<name>A0ABP7T072_9SPHN</name>
<dbReference type="PANTHER" id="PTHR34580:SF1">
    <property type="entry name" value="PROTEIN PAFC"/>
    <property type="match status" value="1"/>
</dbReference>
<evidence type="ECO:0000313" key="3">
    <source>
        <dbReference type="EMBL" id="GAA4019165.1"/>
    </source>
</evidence>
<accession>A0ABP7T072</accession>
<keyword evidence="4" id="KW-1185">Reference proteome</keyword>
<dbReference type="Pfam" id="PF13280">
    <property type="entry name" value="WYL"/>
    <property type="match status" value="1"/>
</dbReference>
<comment type="caution">
    <text evidence="3">The sequence shown here is derived from an EMBL/GenBank/DDBJ whole genome shotgun (WGS) entry which is preliminary data.</text>
</comment>
<dbReference type="PANTHER" id="PTHR34580">
    <property type="match status" value="1"/>
</dbReference>
<dbReference type="RefSeq" id="WP_344707137.1">
    <property type="nucleotide sequence ID" value="NZ_BAABBQ010000001.1"/>
</dbReference>
<evidence type="ECO:0000313" key="4">
    <source>
        <dbReference type="Proteomes" id="UP001500235"/>
    </source>
</evidence>
<feature type="domain" description="WCX" evidence="2">
    <location>
        <begin position="246"/>
        <end position="320"/>
    </location>
</feature>
<dbReference type="Proteomes" id="UP001500235">
    <property type="component" value="Unassembled WGS sequence"/>
</dbReference>
<evidence type="ECO:0000259" key="1">
    <source>
        <dbReference type="Pfam" id="PF13280"/>
    </source>
</evidence>
<reference evidence="4" key="1">
    <citation type="journal article" date="2019" name="Int. J. Syst. Evol. Microbiol.">
        <title>The Global Catalogue of Microorganisms (GCM) 10K type strain sequencing project: providing services to taxonomists for standard genome sequencing and annotation.</title>
        <authorList>
            <consortium name="The Broad Institute Genomics Platform"/>
            <consortium name="The Broad Institute Genome Sequencing Center for Infectious Disease"/>
            <person name="Wu L."/>
            <person name="Ma J."/>
        </authorList>
    </citation>
    <scope>NUCLEOTIDE SEQUENCE [LARGE SCALE GENOMIC DNA]</scope>
    <source>
        <strain evidence="4">JCM 17563</strain>
    </source>
</reference>
<dbReference type="Pfam" id="PF25583">
    <property type="entry name" value="WCX"/>
    <property type="match status" value="1"/>
</dbReference>
<organism evidence="3 4">
    <name type="scientific">Sphingomonas swuensis</name>
    <dbReference type="NCBI Taxonomy" id="977800"/>
    <lineage>
        <taxon>Bacteria</taxon>
        <taxon>Pseudomonadati</taxon>
        <taxon>Pseudomonadota</taxon>
        <taxon>Alphaproteobacteria</taxon>
        <taxon>Sphingomonadales</taxon>
        <taxon>Sphingomonadaceae</taxon>
        <taxon>Sphingomonas</taxon>
    </lineage>
</organism>
<dbReference type="InterPro" id="IPR057727">
    <property type="entry name" value="WCX_dom"/>
</dbReference>
<dbReference type="InterPro" id="IPR051534">
    <property type="entry name" value="CBASS_pafABC_assoc_protein"/>
</dbReference>
<gene>
    <name evidence="3" type="ORF">GCM10022280_18620</name>
</gene>
<feature type="domain" description="WYL" evidence="1">
    <location>
        <begin position="151"/>
        <end position="218"/>
    </location>
</feature>
<proteinExistence type="predicted"/>
<protein>
    <submittedName>
        <fullName evidence="3">YafY family protein</fullName>
    </submittedName>
</protein>
<evidence type="ECO:0000259" key="2">
    <source>
        <dbReference type="Pfam" id="PF25583"/>
    </source>
</evidence>
<dbReference type="InterPro" id="IPR026881">
    <property type="entry name" value="WYL_dom"/>
</dbReference>